<keyword evidence="12 14" id="KW-0472">Membrane</keyword>
<dbReference type="RefSeq" id="WP_095627753.1">
    <property type="nucleotide sequence ID" value="NZ_NXLT01000003.1"/>
</dbReference>
<evidence type="ECO:0000256" key="1">
    <source>
        <dbReference type="ARBA" id="ARBA00004651"/>
    </source>
</evidence>
<evidence type="ECO:0000256" key="8">
    <source>
        <dbReference type="ARBA" id="ARBA00022723"/>
    </source>
</evidence>
<sequence>MEFFSTYYLEFKVLHLLALISWMAMLFYLPRLFVYHAQHRDNKDFIAIVKLQEQRLYAYIGMPAFVVTIFSGMALILANTSIFTNGGWFHAKLLFVVFLVIYHFLCGYFIKTLGNGSCQKSGKFFRIFNEFPTLCLIAIVIFVVIKPF</sequence>
<dbReference type="PANTHER" id="PTHR40255:SF1">
    <property type="entry name" value="PROTOPORPHYRINOGEN IX OXIDASE"/>
    <property type="match status" value="1"/>
</dbReference>
<protein>
    <recommendedName>
        <fullName evidence="4 14">Protoporphyrinogen IX oxidase</fullName>
        <shortName evidence="14">PPO</shortName>
        <ecNumber evidence="14 15">1.3.99.-</ecNumber>
    </recommendedName>
</protein>
<dbReference type="PIRSF" id="PIRSF004638">
    <property type="entry name" value="UCP004638"/>
    <property type="match status" value="1"/>
</dbReference>
<comment type="caution">
    <text evidence="16">The sequence shown here is derived from an EMBL/GenBank/DDBJ whole genome shotgun (WGS) entry which is preliminary data.</text>
</comment>
<dbReference type="GO" id="GO:0006782">
    <property type="term" value="P:protoporphyrinogen IX biosynthetic process"/>
    <property type="evidence" value="ECO:0007669"/>
    <property type="project" value="UniProtKB-UniRule"/>
</dbReference>
<dbReference type="PANTHER" id="PTHR40255">
    <property type="entry name" value="UPF0093 MEMBRANE PROTEIN SLR1790"/>
    <property type="match status" value="1"/>
</dbReference>
<feature type="transmembrane region" description="Helical" evidence="14">
    <location>
        <begin position="89"/>
        <end position="110"/>
    </location>
</feature>
<comment type="subcellular location">
    <subcellularLocation>
        <location evidence="1 14">Cell membrane</location>
        <topology evidence="1 14">Multi-pass membrane protein</topology>
    </subcellularLocation>
</comment>
<reference evidence="16 17" key="1">
    <citation type="submission" date="2018-04" db="EMBL/GenBank/DDBJ databases">
        <title>Novel Campyloabacter and Helicobacter Species and Strains.</title>
        <authorList>
            <person name="Mannion A.J."/>
            <person name="Shen Z."/>
            <person name="Fox J.G."/>
        </authorList>
    </citation>
    <scope>NUCLEOTIDE SEQUENCE [LARGE SCALE GENOMIC DNA]</scope>
    <source>
        <strain evidence="16 17">MIT 12-6600</strain>
    </source>
</reference>
<keyword evidence="5 14" id="KW-1003">Cell membrane</keyword>
<comment type="function">
    <text evidence="14 15">Catalyzes the oxidation of protoporphyrinogen IX to protoporphyrin IX.</text>
</comment>
<feature type="transmembrane region" description="Helical" evidence="14">
    <location>
        <begin position="131"/>
        <end position="147"/>
    </location>
</feature>
<evidence type="ECO:0000256" key="10">
    <source>
        <dbReference type="ARBA" id="ARBA00023002"/>
    </source>
</evidence>
<evidence type="ECO:0000313" key="17">
    <source>
        <dbReference type="Proteomes" id="UP000256514"/>
    </source>
</evidence>
<keyword evidence="8 14" id="KW-0479">Metal-binding</keyword>
<dbReference type="GO" id="GO:0070818">
    <property type="term" value="F:protoporphyrinogen oxidase activity"/>
    <property type="evidence" value="ECO:0007669"/>
    <property type="project" value="UniProtKB-UniRule"/>
</dbReference>
<keyword evidence="10 14" id="KW-0560">Oxidoreductase</keyword>
<keyword evidence="17" id="KW-1185">Reference proteome</keyword>
<comment type="cofactor">
    <cofactor evidence="14 15">
        <name>heme b</name>
        <dbReference type="ChEBI" id="CHEBI:60344"/>
    </cofactor>
    <text evidence="14 15">Binds 1 heme b (iron(II)-protoporphyrin IX) group per subunit.</text>
</comment>
<name>A0A3D8IQX6_9HELI</name>
<evidence type="ECO:0000256" key="15">
    <source>
        <dbReference type="PIRNR" id="PIRNR004638"/>
    </source>
</evidence>
<accession>A0A3D8IQX6</accession>
<evidence type="ECO:0000256" key="11">
    <source>
        <dbReference type="ARBA" id="ARBA00023004"/>
    </source>
</evidence>
<comment type="pathway">
    <text evidence="2 14 15">Porphyrin-containing compound metabolism; protoporphyrin-IX biosynthesis; protoporphyrin-IX from protoporphyrinogen-IX: step 1/1.</text>
</comment>
<keyword evidence="7 14" id="KW-0812">Transmembrane</keyword>
<dbReference type="InterPro" id="IPR005265">
    <property type="entry name" value="HemJ-like"/>
</dbReference>
<gene>
    <name evidence="16" type="primary">hemJ</name>
    <name evidence="16" type="ORF">CQA54_05265</name>
</gene>
<keyword evidence="11 14" id="KW-0408">Iron</keyword>
<feature type="transmembrane region" description="Helical" evidence="14">
    <location>
        <begin position="56"/>
        <end position="77"/>
    </location>
</feature>
<organism evidence="16 17">
    <name type="scientific">Helicobacter equorum</name>
    <dbReference type="NCBI Taxonomy" id="361872"/>
    <lineage>
        <taxon>Bacteria</taxon>
        <taxon>Pseudomonadati</taxon>
        <taxon>Campylobacterota</taxon>
        <taxon>Epsilonproteobacteria</taxon>
        <taxon>Campylobacterales</taxon>
        <taxon>Helicobacteraceae</taxon>
        <taxon>Helicobacter</taxon>
    </lineage>
</organism>
<dbReference type="UniPathway" id="UPA00251">
    <property type="reaction ID" value="UER00324"/>
</dbReference>
<dbReference type="AlphaFoldDB" id="A0A3D8IQX6"/>
<evidence type="ECO:0000256" key="7">
    <source>
        <dbReference type="ARBA" id="ARBA00022692"/>
    </source>
</evidence>
<comment type="subunit">
    <text evidence="14">Homodimer.</text>
</comment>
<dbReference type="GO" id="GO:0046872">
    <property type="term" value="F:metal ion binding"/>
    <property type="evidence" value="ECO:0007669"/>
    <property type="project" value="UniProtKB-UniRule"/>
</dbReference>
<keyword evidence="6 14" id="KW-0349">Heme</keyword>
<evidence type="ECO:0000256" key="6">
    <source>
        <dbReference type="ARBA" id="ARBA00022617"/>
    </source>
</evidence>
<dbReference type="Proteomes" id="UP000256514">
    <property type="component" value="Unassembled WGS sequence"/>
</dbReference>
<proteinExistence type="inferred from homology"/>
<feature type="binding site" description="axial binding residue" evidence="14">
    <location>
        <position position="15"/>
    </location>
    <ligand>
        <name>heme</name>
        <dbReference type="ChEBI" id="CHEBI:30413"/>
    </ligand>
    <ligandPart>
        <name>Fe</name>
        <dbReference type="ChEBI" id="CHEBI:18248"/>
    </ligandPart>
</feature>
<dbReference type="HAMAP" id="MF_02239">
    <property type="entry name" value="HemJ"/>
    <property type="match status" value="1"/>
</dbReference>
<dbReference type="Pfam" id="PF03653">
    <property type="entry name" value="UPF0093"/>
    <property type="match status" value="1"/>
</dbReference>
<comment type="catalytic activity">
    <reaction evidence="13 14 15">
        <text>protoporphyrinogen IX + 3 A = protoporphyrin IX + 3 AH2</text>
        <dbReference type="Rhea" id="RHEA:62000"/>
        <dbReference type="ChEBI" id="CHEBI:13193"/>
        <dbReference type="ChEBI" id="CHEBI:17499"/>
        <dbReference type="ChEBI" id="CHEBI:57306"/>
        <dbReference type="ChEBI" id="CHEBI:57307"/>
    </reaction>
</comment>
<dbReference type="GO" id="GO:0005886">
    <property type="term" value="C:plasma membrane"/>
    <property type="evidence" value="ECO:0007669"/>
    <property type="project" value="UniProtKB-SubCell"/>
</dbReference>
<evidence type="ECO:0000256" key="3">
    <source>
        <dbReference type="ARBA" id="ARBA00006501"/>
    </source>
</evidence>
<evidence type="ECO:0000256" key="9">
    <source>
        <dbReference type="ARBA" id="ARBA00022989"/>
    </source>
</evidence>
<evidence type="ECO:0000256" key="2">
    <source>
        <dbReference type="ARBA" id="ARBA00005073"/>
    </source>
</evidence>
<dbReference type="EMBL" id="NXLT01000003">
    <property type="protein sequence ID" value="RDU67380.1"/>
    <property type="molecule type" value="Genomic_DNA"/>
</dbReference>
<comment type="similarity">
    <text evidence="3 14 15">Belongs to the HemJ family.</text>
</comment>
<evidence type="ECO:0000256" key="5">
    <source>
        <dbReference type="ARBA" id="ARBA00022475"/>
    </source>
</evidence>
<feature type="transmembrane region" description="Helical" evidence="14">
    <location>
        <begin position="13"/>
        <end position="35"/>
    </location>
</feature>
<evidence type="ECO:0000256" key="4">
    <source>
        <dbReference type="ARBA" id="ARBA00017504"/>
    </source>
</evidence>
<keyword evidence="9 14" id="KW-1133">Transmembrane helix</keyword>
<evidence type="ECO:0000313" key="16">
    <source>
        <dbReference type="EMBL" id="RDU67380.1"/>
    </source>
</evidence>
<dbReference type="OrthoDB" id="9800824at2"/>
<evidence type="ECO:0000256" key="13">
    <source>
        <dbReference type="ARBA" id="ARBA00048390"/>
    </source>
</evidence>
<dbReference type="EC" id="1.3.99.-" evidence="14 15"/>
<evidence type="ECO:0000256" key="14">
    <source>
        <dbReference type="HAMAP-Rule" id="MF_02239"/>
    </source>
</evidence>
<evidence type="ECO:0000256" key="12">
    <source>
        <dbReference type="ARBA" id="ARBA00023136"/>
    </source>
</evidence>
<dbReference type="NCBIfam" id="TIGR00701">
    <property type="entry name" value="protoporphyrinogen oxidase HemJ"/>
    <property type="match status" value="1"/>
</dbReference>
<feature type="binding site" description="axial binding residue" evidence="14">
    <location>
        <position position="92"/>
    </location>
    <ligand>
        <name>heme</name>
        <dbReference type="ChEBI" id="CHEBI:30413"/>
    </ligand>
    <ligandPart>
        <name>Fe</name>
        <dbReference type="ChEBI" id="CHEBI:18248"/>
    </ligandPart>
</feature>